<dbReference type="GO" id="GO:0006397">
    <property type="term" value="P:mRNA processing"/>
    <property type="evidence" value="ECO:0007669"/>
    <property type="project" value="UniProtKB-KW"/>
</dbReference>
<keyword evidence="4" id="KW-0507">mRNA processing</keyword>
<dbReference type="HOGENOM" id="CLU_058649_0_1_1"/>
<evidence type="ECO:0000256" key="5">
    <source>
        <dbReference type="SAM" id="MobiDB-lite"/>
    </source>
</evidence>
<dbReference type="GeneID" id="27308268"/>
<keyword evidence="3" id="KW-0963">Cytoplasm</keyword>
<dbReference type="PANTHER" id="PTHR16290">
    <property type="entry name" value="TRANSCRIPTION FACTOR SMIF DECAPPING ENZYME DCP1"/>
    <property type="match status" value="1"/>
</dbReference>
<evidence type="ECO:0008006" key="8">
    <source>
        <dbReference type="Google" id="ProtNLM"/>
    </source>
</evidence>
<feature type="region of interest" description="Disordered" evidence="5">
    <location>
        <begin position="285"/>
        <end position="344"/>
    </location>
</feature>
<evidence type="ECO:0000256" key="2">
    <source>
        <dbReference type="ARBA" id="ARBA00008778"/>
    </source>
</evidence>
<dbReference type="STRING" id="253628.A0A0D1Y302"/>
<protein>
    <recommendedName>
        <fullName evidence="8">PH domain-containing protein</fullName>
    </recommendedName>
</protein>
<gene>
    <name evidence="6" type="ORF">PV09_00295</name>
</gene>
<sequence>MATQSHTPRKGKRRSHQNHHGNNHHNVHNTAPVQQQAQITDYETDYPDIQPPPMTRTNEELNHAVLRRYYPQIVRIRSIAPYAVLYQFSPESSSWVKLEIEGTLFINELVPNEMGAKRFNVVILNRRGFENYEQELRSSDDVELTSEYVILKGQSRDGEDVVYGLWIFAEPGASTAGAREENAQEISRCAVEAEESRRLAMERLAETQLSKENQRVGGSNGYAAEQESEMEEGSTSIPMGRQLSLRELFGKQREQDAGFTVHHHESPKFANAQPAIPSIEQKVKESSQVKVPTPIFFTSPDTDFFRSGPRFTPRQNEASTSAKKQSPASSADENPLLTLLRGKG</sequence>
<dbReference type="SUPFAM" id="SSF50729">
    <property type="entry name" value="PH domain-like"/>
    <property type="match status" value="1"/>
</dbReference>
<feature type="region of interest" description="Disordered" evidence="5">
    <location>
        <begin position="1"/>
        <end position="31"/>
    </location>
</feature>
<dbReference type="InParanoid" id="A0A0D1Y302"/>
<evidence type="ECO:0000256" key="4">
    <source>
        <dbReference type="ARBA" id="ARBA00022664"/>
    </source>
</evidence>
<dbReference type="GO" id="GO:0000290">
    <property type="term" value="P:deadenylation-dependent decapping of nuclear-transcribed mRNA"/>
    <property type="evidence" value="ECO:0007669"/>
    <property type="project" value="InterPro"/>
</dbReference>
<dbReference type="AlphaFoldDB" id="A0A0D1Y302"/>
<dbReference type="Pfam" id="PF06058">
    <property type="entry name" value="DCP1"/>
    <property type="match status" value="1"/>
</dbReference>
<comment type="subcellular location">
    <subcellularLocation>
        <location evidence="1">Cytoplasm</location>
    </subcellularLocation>
</comment>
<dbReference type="Proteomes" id="UP000053259">
    <property type="component" value="Unassembled WGS sequence"/>
</dbReference>
<feature type="compositionally biased region" description="Basic residues" evidence="5">
    <location>
        <begin position="7"/>
        <end position="27"/>
    </location>
</feature>
<dbReference type="CDD" id="cd13182">
    <property type="entry name" value="EVH1-like_Dcp1"/>
    <property type="match status" value="1"/>
</dbReference>
<dbReference type="GO" id="GO:0003729">
    <property type="term" value="F:mRNA binding"/>
    <property type="evidence" value="ECO:0007669"/>
    <property type="project" value="TreeGrafter"/>
</dbReference>
<reference evidence="6 7" key="1">
    <citation type="submission" date="2015-01" db="EMBL/GenBank/DDBJ databases">
        <title>The Genome Sequence of Ochroconis gallopava CBS43764.</title>
        <authorList>
            <consortium name="The Broad Institute Genomics Platform"/>
            <person name="Cuomo C."/>
            <person name="de Hoog S."/>
            <person name="Gorbushina A."/>
            <person name="Stielow B."/>
            <person name="Teixiera M."/>
            <person name="Abouelleil A."/>
            <person name="Chapman S.B."/>
            <person name="Priest M."/>
            <person name="Young S.K."/>
            <person name="Wortman J."/>
            <person name="Nusbaum C."/>
            <person name="Birren B."/>
        </authorList>
    </citation>
    <scope>NUCLEOTIDE SEQUENCE [LARGE SCALE GENOMIC DNA]</scope>
    <source>
        <strain evidence="6 7">CBS 43764</strain>
    </source>
</reference>
<evidence type="ECO:0000313" key="7">
    <source>
        <dbReference type="Proteomes" id="UP000053259"/>
    </source>
</evidence>
<feature type="compositionally biased region" description="Polar residues" evidence="5">
    <location>
        <begin position="313"/>
        <end position="332"/>
    </location>
</feature>
<dbReference type="OrthoDB" id="440673at2759"/>
<dbReference type="PANTHER" id="PTHR16290:SF0">
    <property type="entry name" value="DECAPPING PROTEIN 1, ISOFORM A"/>
    <property type="match status" value="1"/>
</dbReference>
<dbReference type="InterPro" id="IPR011993">
    <property type="entry name" value="PH-like_dom_sf"/>
</dbReference>
<organism evidence="6 7">
    <name type="scientific">Verruconis gallopava</name>
    <dbReference type="NCBI Taxonomy" id="253628"/>
    <lineage>
        <taxon>Eukaryota</taxon>
        <taxon>Fungi</taxon>
        <taxon>Dikarya</taxon>
        <taxon>Ascomycota</taxon>
        <taxon>Pezizomycotina</taxon>
        <taxon>Dothideomycetes</taxon>
        <taxon>Pleosporomycetidae</taxon>
        <taxon>Venturiales</taxon>
        <taxon>Sympoventuriaceae</taxon>
        <taxon>Verruconis</taxon>
    </lineage>
</organism>
<comment type="similarity">
    <text evidence="2">Belongs to the DCP1 family.</text>
</comment>
<evidence type="ECO:0000313" key="6">
    <source>
        <dbReference type="EMBL" id="KIW09401.1"/>
    </source>
</evidence>
<dbReference type="Gene3D" id="2.30.29.30">
    <property type="entry name" value="Pleckstrin-homology domain (PH domain)/Phosphotyrosine-binding domain (PTB)"/>
    <property type="match status" value="1"/>
</dbReference>
<proteinExistence type="inferred from homology"/>
<name>A0A0D1Y302_9PEZI</name>
<dbReference type="GO" id="GO:0000932">
    <property type="term" value="C:P-body"/>
    <property type="evidence" value="ECO:0007669"/>
    <property type="project" value="TreeGrafter"/>
</dbReference>
<dbReference type="VEuPathDB" id="FungiDB:PV09_00295"/>
<evidence type="ECO:0000256" key="3">
    <source>
        <dbReference type="ARBA" id="ARBA00022490"/>
    </source>
</evidence>
<accession>A0A0D1Y302</accession>
<evidence type="ECO:0000256" key="1">
    <source>
        <dbReference type="ARBA" id="ARBA00004496"/>
    </source>
</evidence>
<keyword evidence="7" id="KW-1185">Reference proteome</keyword>
<feature type="region of interest" description="Disordered" evidence="5">
    <location>
        <begin position="211"/>
        <end position="237"/>
    </location>
</feature>
<dbReference type="GO" id="GO:0008047">
    <property type="term" value="F:enzyme activator activity"/>
    <property type="evidence" value="ECO:0007669"/>
    <property type="project" value="InterPro"/>
</dbReference>
<dbReference type="InterPro" id="IPR010334">
    <property type="entry name" value="Dcp1"/>
</dbReference>
<dbReference type="EMBL" id="KN847529">
    <property type="protein sequence ID" value="KIW09401.1"/>
    <property type="molecule type" value="Genomic_DNA"/>
</dbReference>
<dbReference type="GO" id="GO:0031087">
    <property type="term" value="P:deadenylation-independent decapping of nuclear-transcribed mRNA"/>
    <property type="evidence" value="ECO:0007669"/>
    <property type="project" value="TreeGrafter"/>
</dbReference>
<dbReference type="RefSeq" id="XP_016219270.1">
    <property type="nucleotide sequence ID" value="XM_016353013.1"/>
</dbReference>